<proteinExistence type="predicted"/>
<feature type="domain" description="PAZ" evidence="2">
    <location>
        <begin position="319"/>
        <end position="420"/>
    </location>
</feature>
<dbReference type="PROSITE" id="PS50821">
    <property type="entry name" value="PAZ"/>
    <property type="match status" value="1"/>
</dbReference>
<dbReference type="InterPro" id="IPR003100">
    <property type="entry name" value="PAZ_dom"/>
</dbReference>
<dbReference type="SUPFAM" id="SSF101690">
    <property type="entry name" value="PAZ domain"/>
    <property type="match status" value="1"/>
</dbReference>
<dbReference type="EMBL" id="MU004362">
    <property type="protein sequence ID" value="KAF2654552.1"/>
    <property type="molecule type" value="Genomic_DNA"/>
</dbReference>
<dbReference type="GO" id="GO:0003723">
    <property type="term" value="F:RNA binding"/>
    <property type="evidence" value="ECO:0007669"/>
    <property type="project" value="InterPro"/>
</dbReference>
<dbReference type="Proteomes" id="UP000799324">
    <property type="component" value="Unassembled WGS sequence"/>
</dbReference>
<gene>
    <name evidence="3" type="ORF">K491DRAFT_717029</name>
</gene>
<evidence type="ECO:0000256" key="1">
    <source>
        <dbReference type="SAM" id="MobiDB-lite"/>
    </source>
</evidence>
<evidence type="ECO:0000313" key="3">
    <source>
        <dbReference type="EMBL" id="KAF2654552.1"/>
    </source>
</evidence>
<reference evidence="3" key="1">
    <citation type="journal article" date="2020" name="Stud. Mycol.">
        <title>101 Dothideomycetes genomes: a test case for predicting lifestyles and emergence of pathogens.</title>
        <authorList>
            <person name="Haridas S."/>
            <person name="Albert R."/>
            <person name="Binder M."/>
            <person name="Bloem J."/>
            <person name="Labutti K."/>
            <person name="Salamov A."/>
            <person name="Andreopoulos B."/>
            <person name="Baker S."/>
            <person name="Barry K."/>
            <person name="Bills G."/>
            <person name="Bluhm B."/>
            <person name="Cannon C."/>
            <person name="Castanera R."/>
            <person name="Culley D."/>
            <person name="Daum C."/>
            <person name="Ezra D."/>
            <person name="Gonzalez J."/>
            <person name="Henrissat B."/>
            <person name="Kuo A."/>
            <person name="Liang C."/>
            <person name="Lipzen A."/>
            <person name="Lutzoni F."/>
            <person name="Magnuson J."/>
            <person name="Mondo S."/>
            <person name="Nolan M."/>
            <person name="Ohm R."/>
            <person name="Pangilinan J."/>
            <person name="Park H.-J."/>
            <person name="Ramirez L."/>
            <person name="Alfaro M."/>
            <person name="Sun H."/>
            <person name="Tritt A."/>
            <person name="Yoshinaga Y."/>
            <person name="Zwiers L.-H."/>
            <person name="Turgeon B."/>
            <person name="Goodwin S."/>
            <person name="Spatafora J."/>
            <person name="Crous P."/>
            <person name="Grigoriev I."/>
        </authorList>
    </citation>
    <scope>NUCLEOTIDE SEQUENCE</scope>
    <source>
        <strain evidence="3">CBS 122681</strain>
    </source>
</reference>
<feature type="compositionally biased region" description="Low complexity" evidence="1">
    <location>
        <begin position="26"/>
        <end position="57"/>
    </location>
</feature>
<keyword evidence="4" id="KW-1185">Reference proteome</keyword>
<feature type="region of interest" description="Disordered" evidence="1">
    <location>
        <begin position="23"/>
        <end position="89"/>
    </location>
</feature>
<feature type="compositionally biased region" description="Basic and acidic residues" evidence="1">
    <location>
        <begin position="508"/>
        <end position="526"/>
    </location>
</feature>
<organism evidence="3 4">
    <name type="scientific">Lophiostoma macrostomum CBS 122681</name>
    <dbReference type="NCBI Taxonomy" id="1314788"/>
    <lineage>
        <taxon>Eukaryota</taxon>
        <taxon>Fungi</taxon>
        <taxon>Dikarya</taxon>
        <taxon>Ascomycota</taxon>
        <taxon>Pezizomycotina</taxon>
        <taxon>Dothideomycetes</taxon>
        <taxon>Pleosporomycetidae</taxon>
        <taxon>Pleosporales</taxon>
        <taxon>Lophiostomataceae</taxon>
        <taxon>Lophiostoma</taxon>
    </lineage>
</organism>
<dbReference type="InterPro" id="IPR036397">
    <property type="entry name" value="RNaseH_sf"/>
</dbReference>
<dbReference type="SUPFAM" id="SSF53098">
    <property type="entry name" value="Ribonuclease H-like"/>
    <property type="match status" value="1"/>
</dbReference>
<evidence type="ECO:0000259" key="2">
    <source>
        <dbReference type="PROSITE" id="PS50821"/>
    </source>
</evidence>
<dbReference type="Gene3D" id="3.30.420.10">
    <property type="entry name" value="Ribonuclease H-like superfamily/Ribonuclease H"/>
    <property type="match status" value="1"/>
</dbReference>
<sequence>MVGPPRERFIKFDSTKFDSFGILRLPTSSSTSATTSAPSTSESVSTAPSSTTTNSAPGRKEDSEGIAPTSEDGTRHAHPRAQPALKAQSSTALGRMSYEIHDALELYVVGVETFTENRDQKEVPVRSKKLRRAAFEELLNQEQFKDIKPNVAIHYSATKDTDHFILPIGKHTLFSTRTAFREIQKSGAVTLSNTRMKVRNESTDGTGKVTRGGLTEHIIKCRIGNELAPERAAELYVKSLEVFIRSKWIQHQGQQNTKEPFFSKTIQSKCFGFDAHIRFEPQVEILAHKALLHLTFDVAPFIDDKTLLHQVVLDCFGNDVVGLGAQNHLQTIRGTLIGLEAEATYDGEGVRRTFRIRDLELPGGIPKFTVDREDSKLYSVAGYFEEVIFKKQRKLVHSNLPLAKVADECWIPLEVLSIKKPPQLLKRSGHLTKYLQEMIRSMDYEATASLVKIIQEQSAEFIKVVDDFKYMDTNVQTRWLLYLEVIGTFNQTKLLKAKEPVAEPVAESADHKPKQKTSRAEKKDDKVSKSPVGVIYVAPKGMTVETSKGIIDDIKKRITQALNSGKEPEFKYATVSGIEDIVIQDRYKTNEITKILNPSKDKAVNPILAVIDSDGRTKEELKNFEAELPNFGNRKVGAIVVCTTWQSLNDYRRTFGGFPRNILRKMNFLLGDMMKERFAEYKAKAKTHPVKVLFYRGSIGLDDVPVILKEISDITQAFVECWPKQQICCLTYVVVNKKCEIPGSSLDQQQPLFRFTTDETDSEAKFQYTVFQDSMGLGLDGLKAMTLNINGSSQLHGVASALPVHFAKKLCHRMFDYFRCYVKNNFGMVVRATPSHDPVTAGRQMLTFIDKYLTTGTIDRASQPKSKTKADKDPTVSNPWNARLDDKMFYL</sequence>
<dbReference type="InterPro" id="IPR012337">
    <property type="entry name" value="RNaseH-like_sf"/>
</dbReference>
<dbReference type="AlphaFoldDB" id="A0A6A6T4G3"/>
<dbReference type="OrthoDB" id="3800893at2759"/>
<name>A0A6A6T4G3_9PLEO</name>
<evidence type="ECO:0000313" key="4">
    <source>
        <dbReference type="Proteomes" id="UP000799324"/>
    </source>
</evidence>
<feature type="region of interest" description="Disordered" evidence="1">
    <location>
        <begin position="502"/>
        <end position="526"/>
    </location>
</feature>
<protein>
    <recommendedName>
        <fullName evidence="2">PAZ domain-containing protein</fullName>
    </recommendedName>
</protein>
<dbReference type="InterPro" id="IPR036085">
    <property type="entry name" value="PAZ_dom_sf"/>
</dbReference>
<accession>A0A6A6T4G3</accession>
<dbReference type="Gene3D" id="2.170.260.10">
    <property type="entry name" value="paz domain"/>
    <property type="match status" value="1"/>
</dbReference>